<organism evidence="2 3">
    <name type="scientific">Mycobacterium shinjukuense</name>
    <dbReference type="NCBI Taxonomy" id="398694"/>
    <lineage>
        <taxon>Bacteria</taxon>
        <taxon>Bacillati</taxon>
        <taxon>Actinomycetota</taxon>
        <taxon>Actinomycetes</taxon>
        <taxon>Mycobacteriales</taxon>
        <taxon>Mycobacteriaceae</taxon>
        <taxon>Mycobacterium</taxon>
    </lineage>
</organism>
<gene>
    <name evidence="2" type="ORF">MSHI_09720</name>
</gene>
<dbReference type="KEGG" id="mshj:MSHI_09720"/>
<sequence>MASTLGDPPLLTDSDADMLASQFLDSGYADTTVYCDWSLDRRIEGFLRRRGLVRLAEDGDAYGLILDRVMAHIGQATGVSAAAPPTNGPSAGDFRPYRRPGPTGRMNIVTTTISRSRRQP</sequence>
<protein>
    <submittedName>
        <fullName evidence="2">Uncharacterized protein</fullName>
    </submittedName>
</protein>
<keyword evidence="3" id="KW-1185">Reference proteome</keyword>
<dbReference type="EMBL" id="AP022575">
    <property type="protein sequence ID" value="BBX73066.1"/>
    <property type="molecule type" value="Genomic_DNA"/>
</dbReference>
<reference evidence="2 3" key="1">
    <citation type="journal article" date="2019" name="Emerg. Microbes Infect.">
        <title>Comprehensive subspecies identification of 175 nontuberculous mycobacteria species based on 7547 genomic profiles.</title>
        <authorList>
            <person name="Matsumoto Y."/>
            <person name="Kinjo T."/>
            <person name="Motooka D."/>
            <person name="Nabeya D."/>
            <person name="Jung N."/>
            <person name="Uechi K."/>
            <person name="Horii T."/>
            <person name="Iida T."/>
            <person name="Fujita J."/>
            <person name="Nakamura S."/>
        </authorList>
    </citation>
    <scope>NUCLEOTIDE SEQUENCE [LARGE SCALE GENOMIC DNA]</scope>
    <source>
        <strain evidence="2 3">JCM 14233</strain>
    </source>
</reference>
<dbReference type="AlphaFoldDB" id="A0A7I7MLN2"/>
<evidence type="ECO:0000313" key="3">
    <source>
        <dbReference type="Proteomes" id="UP000467236"/>
    </source>
</evidence>
<accession>A0A7I7MLN2</accession>
<dbReference type="Proteomes" id="UP000467236">
    <property type="component" value="Chromosome"/>
</dbReference>
<dbReference type="RefSeq" id="WP_372516263.1">
    <property type="nucleotide sequence ID" value="NZ_AP022575.1"/>
</dbReference>
<evidence type="ECO:0000256" key="1">
    <source>
        <dbReference type="SAM" id="MobiDB-lite"/>
    </source>
</evidence>
<feature type="region of interest" description="Disordered" evidence="1">
    <location>
        <begin position="78"/>
        <end position="120"/>
    </location>
</feature>
<evidence type="ECO:0000313" key="2">
    <source>
        <dbReference type="EMBL" id="BBX73066.1"/>
    </source>
</evidence>
<name>A0A7I7MLN2_9MYCO</name>
<proteinExistence type="predicted"/>